<evidence type="ECO:0000256" key="6">
    <source>
        <dbReference type="SAM" id="MobiDB-lite"/>
    </source>
</evidence>
<comment type="subcellular location">
    <subcellularLocation>
        <location evidence="1">Membrane</location>
        <topology evidence="1">Multi-pass membrane protein</topology>
    </subcellularLocation>
</comment>
<sequence>MTLEVFRDHDQGAAFVLILVTTPICTLATCLRFLASKRSGRKNNVLEDVFAGLSLAFFLVFCFMFLYLMIKMNGRSLQELALLPPEELIHILKVGWIMSPQYVPNQVFTKMTLIFLYFRIFSADEVFVKWLYGLGILQVMWGIAVYIVKFNLCSPIEFTWDKSLVGGTCIEIGPFLAASETINSLIDFAMIGLAIWIVRSLRMSRGNKTKLAVLFALGGLSGVIGFVKIAEAYGAAYNNIRSPIWDIVQMASSIICCCAPIYKPLILELGIVKALRSTFGSSAHGSGSGGSGFSKKSAPKPPRWNGNRWTGGGSKEEDTQMSWVRIGGSAQADGYPMRTLEVRQNVEMV</sequence>
<keyword evidence="3 7" id="KW-1133">Transmembrane helix</keyword>
<feature type="transmembrane region" description="Helical" evidence="7">
    <location>
        <begin position="181"/>
        <end position="199"/>
    </location>
</feature>
<evidence type="ECO:0000256" key="7">
    <source>
        <dbReference type="SAM" id="Phobius"/>
    </source>
</evidence>
<comment type="similarity">
    <text evidence="5">Belongs to the SAT4 family.</text>
</comment>
<dbReference type="PANTHER" id="PTHR33048:SF47">
    <property type="entry name" value="INTEGRAL MEMBRANE PROTEIN-RELATED"/>
    <property type="match status" value="1"/>
</dbReference>
<dbReference type="Proteomes" id="UP001301769">
    <property type="component" value="Unassembled WGS sequence"/>
</dbReference>
<organism evidence="9 10">
    <name type="scientific">Rhypophila decipiens</name>
    <dbReference type="NCBI Taxonomy" id="261697"/>
    <lineage>
        <taxon>Eukaryota</taxon>
        <taxon>Fungi</taxon>
        <taxon>Dikarya</taxon>
        <taxon>Ascomycota</taxon>
        <taxon>Pezizomycotina</taxon>
        <taxon>Sordariomycetes</taxon>
        <taxon>Sordariomycetidae</taxon>
        <taxon>Sordariales</taxon>
        <taxon>Naviculisporaceae</taxon>
        <taxon>Rhypophila</taxon>
    </lineage>
</organism>
<evidence type="ECO:0000256" key="4">
    <source>
        <dbReference type="ARBA" id="ARBA00023136"/>
    </source>
</evidence>
<feature type="region of interest" description="Disordered" evidence="6">
    <location>
        <begin position="282"/>
        <end position="317"/>
    </location>
</feature>
<keyword evidence="2 7" id="KW-0812">Transmembrane</keyword>
<dbReference type="InterPro" id="IPR052337">
    <property type="entry name" value="SAT4-like"/>
</dbReference>
<gene>
    <name evidence="9" type="ORF">QBC37DRAFT_295798</name>
</gene>
<protein>
    <recommendedName>
        <fullName evidence="8">Rhodopsin domain-containing protein</fullName>
    </recommendedName>
</protein>
<feature type="transmembrane region" description="Helical" evidence="7">
    <location>
        <begin position="130"/>
        <end position="148"/>
    </location>
</feature>
<dbReference type="EMBL" id="MU858226">
    <property type="protein sequence ID" value="KAK4208837.1"/>
    <property type="molecule type" value="Genomic_DNA"/>
</dbReference>
<evidence type="ECO:0000256" key="2">
    <source>
        <dbReference type="ARBA" id="ARBA00022692"/>
    </source>
</evidence>
<dbReference type="PANTHER" id="PTHR33048">
    <property type="entry name" value="PTH11-LIKE INTEGRAL MEMBRANE PROTEIN (AFU_ORTHOLOGUE AFUA_5G11245)"/>
    <property type="match status" value="1"/>
</dbReference>
<dbReference type="GO" id="GO:0016020">
    <property type="term" value="C:membrane"/>
    <property type="evidence" value="ECO:0007669"/>
    <property type="project" value="UniProtKB-SubCell"/>
</dbReference>
<feature type="transmembrane region" description="Helical" evidence="7">
    <location>
        <begin position="12"/>
        <end position="34"/>
    </location>
</feature>
<keyword evidence="10" id="KW-1185">Reference proteome</keyword>
<reference evidence="9" key="1">
    <citation type="journal article" date="2023" name="Mol. Phylogenet. Evol.">
        <title>Genome-scale phylogeny and comparative genomics of the fungal order Sordariales.</title>
        <authorList>
            <person name="Hensen N."/>
            <person name="Bonometti L."/>
            <person name="Westerberg I."/>
            <person name="Brannstrom I.O."/>
            <person name="Guillou S."/>
            <person name="Cros-Aarteil S."/>
            <person name="Calhoun S."/>
            <person name="Haridas S."/>
            <person name="Kuo A."/>
            <person name="Mondo S."/>
            <person name="Pangilinan J."/>
            <person name="Riley R."/>
            <person name="LaButti K."/>
            <person name="Andreopoulos B."/>
            <person name="Lipzen A."/>
            <person name="Chen C."/>
            <person name="Yan M."/>
            <person name="Daum C."/>
            <person name="Ng V."/>
            <person name="Clum A."/>
            <person name="Steindorff A."/>
            <person name="Ohm R.A."/>
            <person name="Martin F."/>
            <person name="Silar P."/>
            <person name="Natvig D.O."/>
            <person name="Lalanne C."/>
            <person name="Gautier V."/>
            <person name="Ament-Velasquez S.L."/>
            <person name="Kruys A."/>
            <person name="Hutchinson M.I."/>
            <person name="Powell A.J."/>
            <person name="Barry K."/>
            <person name="Miller A.N."/>
            <person name="Grigoriev I.V."/>
            <person name="Debuchy R."/>
            <person name="Gladieux P."/>
            <person name="Hiltunen Thoren M."/>
            <person name="Johannesson H."/>
        </authorList>
    </citation>
    <scope>NUCLEOTIDE SEQUENCE</scope>
    <source>
        <strain evidence="9">PSN293</strain>
    </source>
</reference>
<name>A0AAN7B3P9_9PEZI</name>
<dbReference type="Pfam" id="PF20684">
    <property type="entry name" value="Fung_rhodopsin"/>
    <property type="match status" value="1"/>
</dbReference>
<reference evidence="9" key="2">
    <citation type="submission" date="2023-05" db="EMBL/GenBank/DDBJ databases">
        <authorList>
            <consortium name="Lawrence Berkeley National Laboratory"/>
            <person name="Steindorff A."/>
            <person name="Hensen N."/>
            <person name="Bonometti L."/>
            <person name="Westerberg I."/>
            <person name="Brannstrom I.O."/>
            <person name="Guillou S."/>
            <person name="Cros-Aarteil S."/>
            <person name="Calhoun S."/>
            <person name="Haridas S."/>
            <person name="Kuo A."/>
            <person name="Mondo S."/>
            <person name="Pangilinan J."/>
            <person name="Riley R."/>
            <person name="Labutti K."/>
            <person name="Andreopoulos B."/>
            <person name="Lipzen A."/>
            <person name="Chen C."/>
            <person name="Yanf M."/>
            <person name="Daum C."/>
            <person name="Ng V."/>
            <person name="Clum A."/>
            <person name="Ohm R."/>
            <person name="Martin F."/>
            <person name="Silar P."/>
            <person name="Natvig D."/>
            <person name="Lalanne C."/>
            <person name="Gautier V."/>
            <person name="Ament-Velasquez S.L."/>
            <person name="Kruys A."/>
            <person name="Hutchinson M.I."/>
            <person name="Powell A.J."/>
            <person name="Barry K."/>
            <person name="Miller A.N."/>
            <person name="Grigoriev I.V."/>
            <person name="Debuchy R."/>
            <person name="Gladieux P."/>
            <person name="Thoren M.H."/>
            <person name="Johannesson H."/>
        </authorList>
    </citation>
    <scope>NUCLEOTIDE SEQUENCE</scope>
    <source>
        <strain evidence="9">PSN293</strain>
    </source>
</reference>
<evidence type="ECO:0000256" key="3">
    <source>
        <dbReference type="ARBA" id="ARBA00022989"/>
    </source>
</evidence>
<feature type="domain" description="Rhodopsin" evidence="8">
    <location>
        <begin position="36"/>
        <end position="266"/>
    </location>
</feature>
<evidence type="ECO:0000259" key="8">
    <source>
        <dbReference type="Pfam" id="PF20684"/>
    </source>
</evidence>
<accession>A0AAN7B3P9</accession>
<comment type="caution">
    <text evidence="9">The sequence shown here is derived from an EMBL/GenBank/DDBJ whole genome shotgun (WGS) entry which is preliminary data.</text>
</comment>
<evidence type="ECO:0000256" key="5">
    <source>
        <dbReference type="ARBA" id="ARBA00038359"/>
    </source>
</evidence>
<evidence type="ECO:0000256" key="1">
    <source>
        <dbReference type="ARBA" id="ARBA00004141"/>
    </source>
</evidence>
<feature type="transmembrane region" description="Helical" evidence="7">
    <location>
        <begin position="211"/>
        <end position="230"/>
    </location>
</feature>
<dbReference type="AlphaFoldDB" id="A0AAN7B3P9"/>
<evidence type="ECO:0000313" key="10">
    <source>
        <dbReference type="Proteomes" id="UP001301769"/>
    </source>
</evidence>
<keyword evidence="4 7" id="KW-0472">Membrane</keyword>
<feature type="transmembrane region" description="Helical" evidence="7">
    <location>
        <begin position="46"/>
        <end position="70"/>
    </location>
</feature>
<evidence type="ECO:0000313" key="9">
    <source>
        <dbReference type="EMBL" id="KAK4208837.1"/>
    </source>
</evidence>
<dbReference type="InterPro" id="IPR049326">
    <property type="entry name" value="Rhodopsin_dom_fungi"/>
</dbReference>
<proteinExistence type="inferred from homology"/>